<evidence type="ECO:0000256" key="3">
    <source>
        <dbReference type="PIRSR" id="PIRSR000137-2"/>
    </source>
</evidence>
<accession>A0ABD1EQN2</accession>
<dbReference type="AlphaFoldDB" id="A0ABD1EQN2"/>
<dbReference type="PANTHER" id="PTHR11552">
    <property type="entry name" value="GLUCOSE-METHANOL-CHOLINE GMC OXIDOREDUCTASE"/>
    <property type="match status" value="1"/>
</dbReference>
<sequence length="601" mass="66157">MQQKTSGPWLLPLLLSAILTNAQIPQSDNAPIQDEYDFIVIGAGSGGSVVANRLSEITNWSILLLEAGRDEIFLTEVPLTASLLSITGYNWGYKSEKLTTACLGLVGQRCNLVRGKALGGTSVVNFLLYTRGNKLDFDMWAQMGNTGWSYNDVLPYFIKSENCSSCQDIDSNFHGTNGYLNVEHPGYESPLVKLFMKSGEDLGYPNNDPNGKTALGFSRVQATMKRGRRCSASKAFLHPTADRSNLHISPRSRVTKIVIDPITKKTVGVEFIKNRRCRFVRVKKEVVVSAGSINSAQLLMLSGVGPKEHLENLGIKVIENLPVGYNFQDHMAMSAIAFLVNESVTVSDLKVQNPKDIYDFLVQGTGPYTIPGGAEALAFVKTPRASKINDDYPDMELVLGAGGLNGDVYGGFRALLGISQETFKKMYGPLVGMPSFSIAPVLLRPKSRGRVLLKDNNPLHWPLIYPNYYDREEDLATMVEGVKMAVTIARSKHFQRYNATLNPLKVPNCEHIPFESDAYWGCAVRQLSTTLGHHVGTCKMGPPDDPEAVVDPELRVYGVKNLRVVDGSIMPQIVAGHTNAVIFMIGEKASDLIKKSWQKYT</sequence>
<organism evidence="7 8">
    <name type="scientific">Hypothenemus hampei</name>
    <name type="common">Coffee berry borer</name>
    <dbReference type="NCBI Taxonomy" id="57062"/>
    <lineage>
        <taxon>Eukaryota</taxon>
        <taxon>Metazoa</taxon>
        <taxon>Ecdysozoa</taxon>
        <taxon>Arthropoda</taxon>
        <taxon>Hexapoda</taxon>
        <taxon>Insecta</taxon>
        <taxon>Pterygota</taxon>
        <taxon>Neoptera</taxon>
        <taxon>Endopterygota</taxon>
        <taxon>Coleoptera</taxon>
        <taxon>Polyphaga</taxon>
        <taxon>Cucujiformia</taxon>
        <taxon>Curculionidae</taxon>
        <taxon>Scolytinae</taxon>
        <taxon>Hypothenemus</taxon>
    </lineage>
</organism>
<keyword evidence="4" id="KW-0285">Flavoprotein</keyword>
<dbReference type="Pfam" id="PF00732">
    <property type="entry name" value="GMC_oxred_N"/>
    <property type="match status" value="1"/>
</dbReference>
<proteinExistence type="inferred from homology"/>
<evidence type="ECO:0000256" key="5">
    <source>
        <dbReference type="SAM" id="SignalP"/>
    </source>
</evidence>
<comment type="similarity">
    <text evidence="1 4">Belongs to the GMC oxidoreductase family.</text>
</comment>
<dbReference type="Pfam" id="PF05199">
    <property type="entry name" value="GMC_oxred_C"/>
    <property type="match status" value="1"/>
</dbReference>
<feature type="active site" description="Proton donor" evidence="2">
    <location>
        <position position="533"/>
    </location>
</feature>
<evidence type="ECO:0000256" key="4">
    <source>
        <dbReference type="RuleBase" id="RU003968"/>
    </source>
</evidence>
<dbReference type="PROSITE" id="PS00623">
    <property type="entry name" value="GMC_OXRED_1"/>
    <property type="match status" value="1"/>
</dbReference>
<feature type="binding site" evidence="3">
    <location>
        <position position="121"/>
    </location>
    <ligand>
        <name>FAD</name>
        <dbReference type="ChEBI" id="CHEBI:57692"/>
    </ligand>
</feature>
<keyword evidence="3 4" id="KW-0274">FAD</keyword>
<dbReference type="SUPFAM" id="SSF54373">
    <property type="entry name" value="FAD-linked reductases, C-terminal domain"/>
    <property type="match status" value="1"/>
</dbReference>
<evidence type="ECO:0000313" key="8">
    <source>
        <dbReference type="Proteomes" id="UP001566132"/>
    </source>
</evidence>
<feature type="domain" description="Glucose-methanol-choline oxidoreductase N-terminal" evidence="6">
    <location>
        <begin position="115"/>
        <end position="138"/>
    </location>
</feature>
<feature type="chain" id="PRO_5044805158" description="Glucose-methanol-choline oxidoreductase N-terminal domain-containing protein" evidence="5">
    <location>
        <begin position="23"/>
        <end position="601"/>
    </location>
</feature>
<dbReference type="InterPro" id="IPR007867">
    <property type="entry name" value="GMC_OxRtase_C"/>
</dbReference>
<name>A0ABD1EQN2_HYPHA</name>
<keyword evidence="5" id="KW-0732">Signal</keyword>
<dbReference type="Proteomes" id="UP001566132">
    <property type="component" value="Unassembled WGS sequence"/>
</dbReference>
<dbReference type="InterPro" id="IPR012132">
    <property type="entry name" value="GMC_OxRdtase"/>
</dbReference>
<dbReference type="PANTHER" id="PTHR11552:SF216">
    <property type="entry name" value="GLUCOSE-METHANOL-CHOLINE OXIDOREDUCTASE N-TERMINAL DOMAIN-CONTAINING PROTEIN"/>
    <property type="match status" value="1"/>
</dbReference>
<evidence type="ECO:0000313" key="7">
    <source>
        <dbReference type="EMBL" id="KAL1500903.1"/>
    </source>
</evidence>
<evidence type="ECO:0000256" key="1">
    <source>
        <dbReference type="ARBA" id="ARBA00010790"/>
    </source>
</evidence>
<dbReference type="SUPFAM" id="SSF51905">
    <property type="entry name" value="FAD/NAD(P)-binding domain"/>
    <property type="match status" value="1"/>
</dbReference>
<feature type="binding site" evidence="3">
    <location>
        <position position="567"/>
    </location>
    <ligand>
        <name>FAD</name>
        <dbReference type="ChEBI" id="CHEBI:57692"/>
    </ligand>
</feature>
<evidence type="ECO:0000259" key="6">
    <source>
        <dbReference type="PROSITE" id="PS00623"/>
    </source>
</evidence>
<evidence type="ECO:0000256" key="2">
    <source>
        <dbReference type="PIRSR" id="PIRSR000137-1"/>
    </source>
</evidence>
<protein>
    <recommendedName>
        <fullName evidence="6">Glucose-methanol-choline oxidoreductase N-terminal domain-containing protein</fullName>
    </recommendedName>
</protein>
<feature type="binding site" evidence="3">
    <location>
        <position position="254"/>
    </location>
    <ligand>
        <name>FAD</name>
        <dbReference type="ChEBI" id="CHEBI:57692"/>
    </ligand>
</feature>
<dbReference type="Gene3D" id="3.30.560.10">
    <property type="entry name" value="Glucose Oxidase, domain 3"/>
    <property type="match status" value="1"/>
</dbReference>
<dbReference type="InterPro" id="IPR036188">
    <property type="entry name" value="FAD/NAD-bd_sf"/>
</dbReference>
<comment type="cofactor">
    <cofactor evidence="3">
        <name>FAD</name>
        <dbReference type="ChEBI" id="CHEBI:57692"/>
    </cofactor>
</comment>
<dbReference type="EMBL" id="JBDJPC010000005">
    <property type="protein sequence ID" value="KAL1500903.1"/>
    <property type="molecule type" value="Genomic_DNA"/>
</dbReference>
<gene>
    <name evidence="7" type="ORF">ABEB36_006322</name>
</gene>
<feature type="active site" description="Proton acceptor" evidence="2">
    <location>
        <position position="577"/>
    </location>
</feature>
<dbReference type="Gene3D" id="3.50.50.60">
    <property type="entry name" value="FAD/NAD(P)-binding domain"/>
    <property type="match status" value="1"/>
</dbReference>
<keyword evidence="8" id="KW-1185">Reference proteome</keyword>
<comment type="caution">
    <text evidence="7">The sequence shown here is derived from an EMBL/GenBank/DDBJ whole genome shotgun (WGS) entry which is preliminary data.</text>
</comment>
<dbReference type="PIRSF" id="PIRSF000137">
    <property type="entry name" value="Alcohol_oxidase"/>
    <property type="match status" value="1"/>
</dbReference>
<dbReference type="InterPro" id="IPR000172">
    <property type="entry name" value="GMC_OxRdtase_N"/>
</dbReference>
<feature type="signal peptide" evidence="5">
    <location>
        <begin position="1"/>
        <end position="22"/>
    </location>
</feature>
<reference evidence="7 8" key="1">
    <citation type="submission" date="2024-05" db="EMBL/GenBank/DDBJ databases">
        <title>Genetic variation in Jamaican populations of the coffee berry borer (Hypothenemus hampei).</title>
        <authorList>
            <person name="Errbii M."/>
            <person name="Myrie A."/>
        </authorList>
    </citation>
    <scope>NUCLEOTIDE SEQUENCE [LARGE SCALE GENOMIC DNA]</scope>
    <source>
        <strain evidence="7">JA-Hopewell-2020-01-JO</strain>
        <tissue evidence="7">Whole body</tissue>
    </source>
</reference>